<dbReference type="EC" id="7.4.2.8" evidence="9"/>
<protein>
    <recommendedName>
        <fullName evidence="9">protein-secreting ATPase</fullName>
        <ecNumber evidence="9">7.4.2.8</ecNumber>
    </recommendedName>
</protein>
<dbReference type="GO" id="GO:0016887">
    <property type="term" value="F:ATP hydrolysis activity"/>
    <property type="evidence" value="ECO:0007669"/>
    <property type="project" value="InterPro"/>
</dbReference>
<keyword evidence="3" id="KW-0963">Cytoplasm</keyword>
<dbReference type="GO" id="GO:0005737">
    <property type="term" value="C:cytoplasm"/>
    <property type="evidence" value="ECO:0007669"/>
    <property type="project" value="UniProtKB-SubCell"/>
</dbReference>
<evidence type="ECO:0000256" key="4">
    <source>
        <dbReference type="ARBA" id="ARBA00022741"/>
    </source>
</evidence>
<evidence type="ECO:0000256" key="8">
    <source>
        <dbReference type="ARBA" id="ARBA00024342"/>
    </source>
</evidence>
<evidence type="ECO:0000259" key="11">
    <source>
        <dbReference type="PROSITE" id="PS50206"/>
    </source>
</evidence>
<dbReference type="Pfam" id="PF00006">
    <property type="entry name" value="ATP-synt_ab"/>
    <property type="match status" value="1"/>
</dbReference>
<dbReference type="InterPro" id="IPR004100">
    <property type="entry name" value="ATPase_F1/V1/A1_a/bsu_N"/>
</dbReference>
<comment type="subcellular location">
    <subcellularLocation>
        <location evidence="1">Cytoplasm</location>
    </subcellularLocation>
</comment>
<sequence length="451" mass="49445">MNSLAANKAVEDWRQRQLTHWASYSPAQWRGRVHSIQGILLSCRLPRARVGELCHLLKACHAPVLAEVIGFEENQAQLCALGHLEGIAVGDAVVPLGHAHRLQVGPHLLGQVLDGFGTPLSAKIMTNPRASENWHAVIGDAPLPTERPPLRRPLLTGIRAIDGPNSLAEGQRVGLFAGPGCGKTVLLAELARNIRCDTIVFGLIGERGRELREFLDHELDTELRQRSIIVCATSDRSSMERARAAFTATTVAEGLRDQGQHVLLLIDSLTRFVRAQREIGLAMGEPLGRSGLPASVYTLLPRLIERAGKTAMGTITAFYTVLIEGDTMRDPIADEARSLLDGHLILSRNLAEQGHFPAIDVLASLSRLQSQVVSQVHVEATQRLRRLLNAYQQVEFVLRLGEYQSGGDVLTDLAVDTRPAVLHFLRQVLRHPSTGESTLEELLRLTNDVPN</sequence>
<evidence type="ECO:0000256" key="3">
    <source>
        <dbReference type="ARBA" id="ARBA00022490"/>
    </source>
</evidence>
<gene>
    <name evidence="12" type="ORF">C4K03_4734</name>
</gene>
<dbReference type="Proteomes" id="UP000268696">
    <property type="component" value="Chromosome"/>
</dbReference>
<keyword evidence="2" id="KW-0813">Transport</keyword>
<dbReference type="CDD" id="cd18117">
    <property type="entry name" value="ATP-synt_flagellum-secretory_path_III_N"/>
    <property type="match status" value="1"/>
</dbReference>
<feature type="domain" description="Rhodanese" evidence="11">
    <location>
        <begin position="191"/>
        <end position="281"/>
    </location>
</feature>
<organism evidence="12 13">
    <name type="scientific">Pseudomonas synxantha</name>
    <dbReference type="NCBI Taxonomy" id="47883"/>
    <lineage>
        <taxon>Bacteria</taxon>
        <taxon>Pseudomonadati</taxon>
        <taxon>Pseudomonadota</taxon>
        <taxon>Gammaproteobacteria</taxon>
        <taxon>Pseudomonadales</taxon>
        <taxon>Pseudomonadaceae</taxon>
        <taxon>Pseudomonas</taxon>
    </lineage>
</organism>
<keyword evidence="4" id="KW-0547">Nucleotide-binding</keyword>
<dbReference type="InterPro" id="IPR027417">
    <property type="entry name" value="P-loop_NTPase"/>
</dbReference>
<dbReference type="InterPro" id="IPR003593">
    <property type="entry name" value="AAA+_ATPase"/>
</dbReference>
<dbReference type="InterPro" id="IPR001763">
    <property type="entry name" value="Rhodanese-like_dom"/>
</dbReference>
<dbReference type="AlphaFoldDB" id="A0A3G7UEA7"/>
<dbReference type="InterPro" id="IPR050053">
    <property type="entry name" value="ATPase_alpha/beta_chains"/>
</dbReference>
<dbReference type="InterPro" id="IPR040627">
    <property type="entry name" value="T3SS_ATPase_C"/>
</dbReference>
<dbReference type="Gene3D" id="3.40.50.12240">
    <property type="match status" value="1"/>
</dbReference>
<dbReference type="SUPFAM" id="SSF52540">
    <property type="entry name" value="P-loop containing nucleoside triphosphate hydrolases"/>
    <property type="match status" value="1"/>
</dbReference>
<dbReference type="FunFam" id="3.40.50.12240:FF:000002">
    <property type="entry name" value="Flagellum-specific ATP synthase FliI"/>
    <property type="match status" value="1"/>
</dbReference>
<evidence type="ECO:0000256" key="7">
    <source>
        <dbReference type="ARBA" id="ARBA00022967"/>
    </source>
</evidence>
<dbReference type="RefSeq" id="WP_124379068.1">
    <property type="nucleotide sequence ID" value="NZ_CP027754.1"/>
</dbReference>
<evidence type="ECO:0000256" key="5">
    <source>
        <dbReference type="ARBA" id="ARBA00022840"/>
    </source>
</evidence>
<dbReference type="Pfam" id="PF02874">
    <property type="entry name" value="ATP-synt_ab_N"/>
    <property type="match status" value="1"/>
</dbReference>
<evidence type="ECO:0000256" key="9">
    <source>
        <dbReference type="ARBA" id="ARBA00024382"/>
    </source>
</evidence>
<dbReference type="EMBL" id="CP027754">
    <property type="protein sequence ID" value="AZE56872.1"/>
    <property type="molecule type" value="Genomic_DNA"/>
</dbReference>
<dbReference type="PROSITE" id="PS50206">
    <property type="entry name" value="RHODANESE_3"/>
    <property type="match status" value="1"/>
</dbReference>
<dbReference type="InterPro" id="IPR005714">
    <property type="entry name" value="ATPase_T3SS_FliI/YscN"/>
</dbReference>
<evidence type="ECO:0000313" key="13">
    <source>
        <dbReference type="Proteomes" id="UP000268696"/>
    </source>
</evidence>
<comment type="catalytic activity">
    <reaction evidence="10">
        <text>ATP + H2O + cellular proteinSide 1 = ADP + phosphate + cellular proteinSide 2.</text>
        <dbReference type="EC" id="7.4.2.8"/>
    </reaction>
</comment>
<keyword evidence="6" id="KW-0653">Protein transport</keyword>
<dbReference type="PANTHER" id="PTHR15184:SF9">
    <property type="entry name" value="SPI-1 TYPE 3 SECRETION SYSTEM ATPASE"/>
    <property type="match status" value="1"/>
</dbReference>
<dbReference type="PANTHER" id="PTHR15184">
    <property type="entry name" value="ATP SYNTHASE"/>
    <property type="match status" value="1"/>
</dbReference>
<dbReference type="GO" id="GO:0030254">
    <property type="term" value="P:protein secretion by the type III secretion system"/>
    <property type="evidence" value="ECO:0007669"/>
    <property type="project" value="InterPro"/>
</dbReference>
<evidence type="ECO:0000256" key="2">
    <source>
        <dbReference type="ARBA" id="ARBA00022448"/>
    </source>
</evidence>
<evidence type="ECO:0000256" key="10">
    <source>
        <dbReference type="ARBA" id="ARBA00034006"/>
    </source>
</evidence>
<name>A0A3G7UEA7_9PSED</name>
<dbReference type="GO" id="GO:0030257">
    <property type="term" value="C:type III protein secretion system complex"/>
    <property type="evidence" value="ECO:0007669"/>
    <property type="project" value="InterPro"/>
</dbReference>
<accession>A0A3G7UEA7</accession>
<proteinExistence type="inferred from homology"/>
<keyword evidence="7" id="KW-1278">Translocase</keyword>
<evidence type="ECO:0000313" key="12">
    <source>
        <dbReference type="EMBL" id="AZE56872.1"/>
    </source>
</evidence>
<dbReference type="InterPro" id="IPR000194">
    <property type="entry name" value="ATPase_F1/V1/A1_a/bsu_nucl-bd"/>
</dbReference>
<dbReference type="Pfam" id="PF18269">
    <property type="entry name" value="T3SS_ATPase_C"/>
    <property type="match status" value="1"/>
</dbReference>
<evidence type="ECO:0000256" key="6">
    <source>
        <dbReference type="ARBA" id="ARBA00022927"/>
    </source>
</evidence>
<dbReference type="CDD" id="cd01136">
    <property type="entry name" value="ATPase_flagellum-secretory_path_III"/>
    <property type="match status" value="1"/>
</dbReference>
<dbReference type="InterPro" id="IPR020003">
    <property type="entry name" value="ATPase_a/bsu_AS"/>
</dbReference>
<evidence type="ECO:0000256" key="1">
    <source>
        <dbReference type="ARBA" id="ARBA00004496"/>
    </source>
</evidence>
<dbReference type="GO" id="GO:0008564">
    <property type="term" value="F:protein-exporting ATPase activity"/>
    <property type="evidence" value="ECO:0007669"/>
    <property type="project" value="UniProtKB-EC"/>
</dbReference>
<dbReference type="GO" id="GO:0046933">
    <property type="term" value="F:proton-transporting ATP synthase activity, rotational mechanism"/>
    <property type="evidence" value="ECO:0007669"/>
    <property type="project" value="TreeGrafter"/>
</dbReference>
<dbReference type="NCBIfam" id="TIGR01026">
    <property type="entry name" value="fliI_yscN"/>
    <property type="match status" value="1"/>
</dbReference>
<dbReference type="SMART" id="SM00382">
    <property type="entry name" value="AAA"/>
    <property type="match status" value="1"/>
</dbReference>
<dbReference type="PROSITE" id="PS00152">
    <property type="entry name" value="ATPASE_ALPHA_BETA"/>
    <property type="match status" value="1"/>
</dbReference>
<reference evidence="12 13" key="1">
    <citation type="submission" date="2018-03" db="EMBL/GenBank/DDBJ databases">
        <title>Diversity of phytobeneficial traits revealed by whole-genome analysis of worldwide-isolated phenazine-producing Pseudomonas spp.</title>
        <authorList>
            <person name="Biessy A."/>
            <person name="Novinscak A."/>
            <person name="Blom J."/>
            <person name="Leger G."/>
            <person name="Thomashow L.S."/>
            <person name="Cazorla F.M."/>
            <person name="Josic D."/>
            <person name="Filion M."/>
        </authorList>
    </citation>
    <scope>NUCLEOTIDE SEQUENCE [LARGE SCALE GENOMIC DNA]</scope>
    <source>
        <strain evidence="12 13">30B</strain>
    </source>
</reference>
<dbReference type="GO" id="GO:0005524">
    <property type="term" value="F:ATP binding"/>
    <property type="evidence" value="ECO:0007669"/>
    <property type="project" value="UniProtKB-KW"/>
</dbReference>
<comment type="similarity">
    <text evidence="8">Belongs to the ATPase alpha/beta chains family. T3SS ATPase subfamily.</text>
</comment>
<keyword evidence="5" id="KW-0067">ATP-binding</keyword>